<organism evidence="2 3">
    <name type="scientific">Veillonella rogosae</name>
    <dbReference type="NCBI Taxonomy" id="423477"/>
    <lineage>
        <taxon>Bacteria</taxon>
        <taxon>Bacillati</taxon>
        <taxon>Bacillota</taxon>
        <taxon>Negativicutes</taxon>
        <taxon>Veillonellales</taxon>
        <taxon>Veillonellaceae</taxon>
        <taxon>Veillonella</taxon>
    </lineage>
</organism>
<evidence type="ECO:0000259" key="1">
    <source>
        <dbReference type="PROSITE" id="PS50943"/>
    </source>
</evidence>
<dbReference type="Proteomes" id="UP001164244">
    <property type="component" value="Chromosome"/>
</dbReference>
<proteinExistence type="predicted"/>
<protein>
    <submittedName>
        <fullName evidence="2">Helix-turn-helix domain-containing protein</fullName>
    </submittedName>
</protein>
<name>A0AA47AIA5_9FIRM</name>
<dbReference type="GO" id="GO:0003677">
    <property type="term" value="F:DNA binding"/>
    <property type="evidence" value="ECO:0007669"/>
    <property type="project" value="InterPro"/>
</dbReference>
<evidence type="ECO:0000313" key="3">
    <source>
        <dbReference type="Proteomes" id="UP001164244"/>
    </source>
</evidence>
<dbReference type="EMBL" id="CP110418">
    <property type="protein sequence ID" value="UZG51077.1"/>
    <property type="molecule type" value="Genomic_DNA"/>
</dbReference>
<dbReference type="AlphaFoldDB" id="A0AA47AIA5"/>
<dbReference type="Gene3D" id="1.10.260.40">
    <property type="entry name" value="lambda repressor-like DNA-binding domains"/>
    <property type="match status" value="1"/>
</dbReference>
<evidence type="ECO:0000313" key="2">
    <source>
        <dbReference type="EMBL" id="UZG51077.1"/>
    </source>
</evidence>
<sequence>MPTIKFDDFLKEQLKDPKFKARFEKESANLESAIVIAKAREAAGLTQRDLAEKSGVPQSTIARIEQGANTSISTLCKIAFALDKQVKISLV</sequence>
<dbReference type="InterPro" id="IPR001387">
    <property type="entry name" value="Cro/C1-type_HTH"/>
</dbReference>
<dbReference type="Pfam" id="PF01381">
    <property type="entry name" value="HTH_3"/>
    <property type="match status" value="1"/>
</dbReference>
<dbReference type="SMART" id="SM00530">
    <property type="entry name" value="HTH_XRE"/>
    <property type="match status" value="1"/>
</dbReference>
<gene>
    <name evidence="2" type="ORF">OKW85_00290</name>
</gene>
<reference evidence="2" key="1">
    <citation type="submission" date="2022-11" db="EMBL/GenBank/DDBJ databases">
        <title>Complete genome sequence of Veillonella rogosae KCOM 3468 isolated from human Subgingival dental plaque of Chronic peridontitis Lesion.</title>
        <authorList>
            <person name="Park S.-N."/>
            <person name="Lim Y.K."/>
            <person name="Kook J.-K."/>
        </authorList>
    </citation>
    <scope>NUCLEOTIDE SEQUENCE</scope>
    <source>
        <strain evidence="2">KCOM 3468</strain>
    </source>
</reference>
<feature type="domain" description="HTH cro/C1-type" evidence="1">
    <location>
        <begin position="36"/>
        <end position="91"/>
    </location>
</feature>
<dbReference type="SUPFAM" id="SSF47413">
    <property type="entry name" value="lambda repressor-like DNA-binding domains"/>
    <property type="match status" value="1"/>
</dbReference>
<dbReference type="KEGG" id="vrg:OKW85_00290"/>
<dbReference type="InterPro" id="IPR010982">
    <property type="entry name" value="Lambda_DNA-bd_dom_sf"/>
</dbReference>
<dbReference type="CDD" id="cd00093">
    <property type="entry name" value="HTH_XRE"/>
    <property type="match status" value="1"/>
</dbReference>
<dbReference type="RefSeq" id="WP_009352030.1">
    <property type="nucleotide sequence ID" value="NZ_CP110418.1"/>
</dbReference>
<accession>A0AA47AIA5</accession>
<dbReference type="PROSITE" id="PS50943">
    <property type="entry name" value="HTH_CROC1"/>
    <property type="match status" value="1"/>
</dbReference>